<organism evidence="2 3">
    <name type="scientific">Lachnobacterium bovis DSM 14045</name>
    <dbReference type="NCBI Taxonomy" id="1122142"/>
    <lineage>
        <taxon>Bacteria</taxon>
        <taxon>Bacillati</taxon>
        <taxon>Bacillota</taxon>
        <taxon>Clostridia</taxon>
        <taxon>Lachnospirales</taxon>
        <taxon>Lachnospiraceae</taxon>
        <taxon>Lachnobacterium</taxon>
    </lineage>
</organism>
<dbReference type="InterPro" id="IPR003731">
    <property type="entry name" value="Di-Nase_FeMo-co_biosynth"/>
</dbReference>
<dbReference type="InterPro" id="IPR051840">
    <property type="entry name" value="NifX/NifY_domain"/>
</dbReference>
<evidence type="ECO:0000313" key="2">
    <source>
        <dbReference type="EMBL" id="SDY37175.1"/>
    </source>
</evidence>
<accession>A0A1H3JCC1</accession>
<keyword evidence="3" id="KW-1185">Reference proteome</keyword>
<name>A0A1H3JCC1_9FIRM</name>
<evidence type="ECO:0000259" key="1">
    <source>
        <dbReference type="Pfam" id="PF02579"/>
    </source>
</evidence>
<dbReference type="SUPFAM" id="SSF53146">
    <property type="entry name" value="Nitrogenase accessory factor-like"/>
    <property type="match status" value="1"/>
</dbReference>
<dbReference type="PANTHER" id="PTHR33937">
    <property type="entry name" value="IRON-MOLYBDENUM PROTEIN-RELATED-RELATED"/>
    <property type="match status" value="1"/>
</dbReference>
<dbReference type="Proteomes" id="UP000183918">
    <property type="component" value="Unassembled WGS sequence"/>
</dbReference>
<evidence type="ECO:0000313" key="3">
    <source>
        <dbReference type="Proteomes" id="UP000183918"/>
    </source>
</evidence>
<dbReference type="Pfam" id="PF02579">
    <property type="entry name" value="Nitro_FeMo-Co"/>
    <property type="match status" value="1"/>
</dbReference>
<dbReference type="Gene3D" id="3.30.420.130">
    <property type="entry name" value="Dinitrogenase iron-molybdenum cofactor biosynthesis domain"/>
    <property type="match status" value="1"/>
</dbReference>
<dbReference type="EMBL" id="FNPG01000015">
    <property type="protein sequence ID" value="SDY37175.1"/>
    <property type="molecule type" value="Genomic_DNA"/>
</dbReference>
<dbReference type="PANTHER" id="PTHR33937:SF2">
    <property type="entry name" value="DINITROGENASE IRON-MOLYBDENUM COFACTOR BIOSYNTHESIS DOMAIN-CONTAINING PROTEIN"/>
    <property type="match status" value="1"/>
</dbReference>
<proteinExistence type="predicted"/>
<dbReference type="InterPro" id="IPR036105">
    <property type="entry name" value="DiNase_FeMo-co_biosyn_sf"/>
</dbReference>
<feature type="domain" description="Dinitrogenase iron-molybdenum cofactor biosynthesis" evidence="1">
    <location>
        <begin position="18"/>
        <end position="112"/>
    </location>
</feature>
<dbReference type="AlphaFoldDB" id="A0A1H3JCC1"/>
<protein>
    <submittedName>
        <fullName evidence="2">Predicted Fe-Mo cluster-binding protein, NifX family</fullName>
    </submittedName>
</protein>
<dbReference type="RefSeq" id="WP_074717453.1">
    <property type="nucleotide sequence ID" value="NZ_FNPG01000015.1"/>
</dbReference>
<gene>
    <name evidence="2" type="ORF">SAMN02910414_01407</name>
</gene>
<dbReference type="OrthoDB" id="280278at2"/>
<reference evidence="2 3" key="1">
    <citation type="submission" date="2016-10" db="EMBL/GenBank/DDBJ databases">
        <authorList>
            <person name="de Groot N.N."/>
        </authorList>
    </citation>
    <scope>NUCLEOTIDE SEQUENCE [LARGE SCALE GENOMIC DNA]</scope>
    <source>
        <strain evidence="2 3">DSM 14045</strain>
    </source>
</reference>
<sequence length="122" mass="13935">MDKKEDEKYLVAVATSDGILVDNHFGRAKTFYIYQIENDFDIKEVEYRNVSAVCEGGSHDTEKLIENIKNLSDCRYLLVSKIGDVALNIAKSYGITPIEIPGKIEDSIEELIKFKKIQDLFR</sequence>
<dbReference type="STRING" id="1122142.SAMN02910414_01407"/>